<keyword evidence="4 6" id="KW-0472">Membrane</keyword>
<feature type="region of interest" description="Disordered" evidence="5">
    <location>
        <begin position="1"/>
        <end position="23"/>
    </location>
</feature>
<sequence length="295" mass="30962">MRWKVGRRSDNVVDVRGSGGGGRRGGGLGGGGLGLGGIAIVVVISLILGKNPLEMLGLVDQMQGGGGGAVQQQEGHAPPAGDETAEFVGVILGETEDAWGPIFQASGRNYQQPKLVLFSGGVDTACGGASSASGPFYCPGDQQVYIDLSFFEEMKARLGGGGDFAYAYVIAHEVGHHVQTLLGVSAKVNEARQRGQDVQGDGGLLVRQELQADCYAGVWANVAQAKHQWLEDGDVEEAMNTASAIGDDRLQKQSQGRVVPDAFSHGTSVQRVRWFRAGFESGDPNRCDTFAAKSL</sequence>
<evidence type="ECO:0008006" key="9">
    <source>
        <dbReference type="Google" id="ProtNLM"/>
    </source>
</evidence>
<dbReference type="InterPro" id="IPR007343">
    <property type="entry name" value="Uncharacterised_pept_Zn_put"/>
</dbReference>
<dbReference type="AlphaFoldDB" id="A0A4V3F3Y7"/>
<keyword evidence="3 6" id="KW-1133">Transmembrane helix</keyword>
<evidence type="ECO:0000313" key="8">
    <source>
        <dbReference type="Proteomes" id="UP000295341"/>
    </source>
</evidence>
<evidence type="ECO:0000256" key="2">
    <source>
        <dbReference type="ARBA" id="ARBA00022692"/>
    </source>
</evidence>
<dbReference type="PANTHER" id="PTHR30168">
    <property type="entry name" value="PUTATIVE MEMBRANE PROTEIN YPFJ"/>
    <property type="match status" value="1"/>
</dbReference>
<keyword evidence="8" id="KW-1185">Reference proteome</keyword>
<dbReference type="RefSeq" id="WP_133883916.1">
    <property type="nucleotide sequence ID" value="NZ_MWIN01000025.1"/>
</dbReference>
<accession>A0A4V3F3Y7</accession>
<proteinExistence type="predicted"/>
<name>A0A4V3F3Y7_9GAMM</name>
<keyword evidence="2 6" id="KW-0812">Transmembrane</keyword>
<dbReference type="GO" id="GO:0016020">
    <property type="term" value="C:membrane"/>
    <property type="evidence" value="ECO:0007669"/>
    <property type="project" value="UniProtKB-SubCell"/>
</dbReference>
<protein>
    <recommendedName>
        <fullName evidence="9">Neutral zinc metallopeptidase</fullName>
    </recommendedName>
</protein>
<evidence type="ECO:0000256" key="3">
    <source>
        <dbReference type="ARBA" id="ARBA00022989"/>
    </source>
</evidence>
<dbReference type="Proteomes" id="UP000295341">
    <property type="component" value="Unassembled WGS sequence"/>
</dbReference>
<gene>
    <name evidence="7" type="ORF">DFR24_4769</name>
</gene>
<evidence type="ECO:0000256" key="6">
    <source>
        <dbReference type="SAM" id="Phobius"/>
    </source>
</evidence>
<comment type="subcellular location">
    <subcellularLocation>
        <location evidence="1">Membrane</location>
        <topology evidence="1">Single-pass membrane protein</topology>
    </subcellularLocation>
</comment>
<dbReference type="EMBL" id="SOBT01000013">
    <property type="protein sequence ID" value="TDU23246.1"/>
    <property type="molecule type" value="Genomic_DNA"/>
</dbReference>
<dbReference type="OrthoDB" id="9774900at2"/>
<evidence type="ECO:0000256" key="1">
    <source>
        <dbReference type="ARBA" id="ARBA00004167"/>
    </source>
</evidence>
<dbReference type="Pfam" id="PF04228">
    <property type="entry name" value="Zn_peptidase"/>
    <property type="match status" value="1"/>
</dbReference>
<dbReference type="PANTHER" id="PTHR30168:SF0">
    <property type="entry name" value="INNER MEMBRANE PROTEIN"/>
    <property type="match status" value="1"/>
</dbReference>
<reference evidence="7 8" key="1">
    <citation type="submission" date="2019-03" db="EMBL/GenBank/DDBJ databases">
        <title>Genomic Encyclopedia of Type Strains, Phase IV (KMG-IV): sequencing the most valuable type-strain genomes for metagenomic binning, comparative biology and taxonomic classification.</title>
        <authorList>
            <person name="Goeker M."/>
        </authorList>
    </citation>
    <scope>NUCLEOTIDE SEQUENCE [LARGE SCALE GENOMIC DNA]</scope>
    <source>
        <strain evidence="7 8">DSM 26377</strain>
    </source>
</reference>
<evidence type="ECO:0000256" key="4">
    <source>
        <dbReference type="ARBA" id="ARBA00023136"/>
    </source>
</evidence>
<evidence type="ECO:0000256" key="5">
    <source>
        <dbReference type="SAM" id="MobiDB-lite"/>
    </source>
</evidence>
<comment type="caution">
    <text evidence="7">The sequence shown here is derived from an EMBL/GenBank/DDBJ whole genome shotgun (WGS) entry which is preliminary data.</text>
</comment>
<organism evidence="7 8">
    <name type="scientific">Panacagrimonas perspica</name>
    <dbReference type="NCBI Taxonomy" id="381431"/>
    <lineage>
        <taxon>Bacteria</taxon>
        <taxon>Pseudomonadati</taxon>
        <taxon>Pseudomonadota</taxon>
        <taxon>Gammaproteobacteria</taxon>
        <taxon>Nevskiales</taxon>
        <taxon>Nevskiaceae</taxon>
        <taxon>Panacagrimonas</taxon>
    </lineage>
</organism>
<feature type="transmembrane region" description="Helical" evidence="6">
    <location>
        <begin position="28"/>
        <end position="48"/>
    </location>
</feature>
<evidence type="ECO:0000313" key="7">
    <source>
        <dbReference type="EMBL" id="TDU23246.1"/>
    </source>
</evidence>